<evidence type="ECO:0000256" key="7">
    <source>
        <dbReference type="ARBA" id="ARBA00023136"/>
    </source>
</evidence>
<gene>
    <name evidence="11" type="ORF">EBB79_23610</name>
</gene>
<evidence type="ECO:0000256" key="2">
    <source>
        <dbReference type="ARBA" id="ARBA00006464"/>
    </source>
</evidence>
<name>A0A3T0NAK8_9RHOB</name>
<protein>
    <submittedName>
        <fullName evidence="11">Sugar transferase</fullName>
    </submittedName>
</protein>
<evidence type="ECO:0000256" key="3">
    <source>
        <dbReference type="ARBA" id="ARBA00022475"/>
    </source>
</evidence>
<evidence type="ECO:0000256" key="1">
    <source>
        <dbReference type="ARBA" id="ARBA00004236"/>
    </source>
</evidence>
<evidence type="ECO:0000313" key="11">
    <source>
        <dbReference type="EMBL" id="AZV80995.1"/>
    </source>
</evidence>
<dbReference type="GO" id="GO:0016780">
    <property type="term" value="F:phosphotransferase activity, for other substituted phosphate groups"/>
    <property type="evidence" value="ECO:0007669"/>
    <property type="project" value="TreeGrafter"/>
</dbReference>
<comment type="subcellular location">
    <subcellularLocation>
        <location evidence="1">Cell membrane</location>
    </subcellularLocation>
</comment>
<accession>A0A3T0NAK8</accession>
<keyword evidence="4 11" id="KW-0808">Transferase</keyword>
<evidence type="ECO:0000256" key="6">
    <source>
        <dbReference type="ARBA" id="ARBA00022989"/>
    </source>
</evidence>
<dbReference type="PANTHER" id="PTHR30576:SF4">
    <property type="entry name" value="UNDECAPRENYL-PHOSPHATE GALACTOSE PHOSPHOTRANSFERASE"/>
    <property type="match status" value="1"/>
</dbReference>
<keyword evidence="3" id="KW-1003">Cell membrane</keyword>
<evidence type="ECO:0000259" key="10">
    <source>
        <dbReference type="Pfam" id="PF02397"/>
    </source>
</evidence>
<keyword evidence="12" id="KW-1185">Reference proteome</keyword>
<dbReference type="PANTHER" id="PTHR30576">
    <property type="entry name" value="COLANIC BIOSYNTHESIS UDP-GLUCOSE LIPID CARRIER TRANSFERASE"/>
    <property type="match status" value="1"/>
</dbReference>
<keyword evidence="8" id="KW-0270">Exopolysaccharide synthesis</keyword>
<dbReference type="Pfam" id="PF02397">
    <property type="entry name" value="Bac_transf"/>
    <property type="match status" value="1"/>
</dbReference>
<keyword evidence="11" id="KW-0614">Plasmid</keyword>
<evidence type="ECO:0000256" key="9">
    <source>
        <dbReference type="SAM" id="Phobius"/>
    </source>
</evidence>
<dbReference type="KEGG" id="sedi:EBB79_23610"/>
<dbReference type="AlphaFoldDB" id="A0A3T0NAK8"/>
<dbReference type="Proteomes" id="UP000283063">
    <property type="component" value="Plasmid pW43C"/>
</dbReference>
<dbReference type="InterPro" id="IPR003362">
    <property type="entry name" value="Bact_transf"/>
</dbReference>
<keyword evidence="6 9" id="KW-1133">Transmembrane helix</keyword>
<organism evidence="11 12">
    <name type="scientific">Parasedimentitalea marina</name>
    <dbReference type="NCBI Taxonomy" id="2483033"/>
    <lineage>
        <taxon>Bacteria</taxon>
        <taxon>Pseudomonadati</taxon>
        <taxon>Pseudomonadota</taxon>
        <taxon>Alphaproteobacteria</taxon>
        <taxon>Rhodobacterales</taxon>
        <taxon>Paracoccaceae</taxon>
        <taxon>Parasedimentitalea</taxon>
    </lineage>
</organism>
<evidence type="ECO:0000313" key="12">
    <source>
        <dbReference type="Proteomes" id="UP000283063"/>
    </source>
</evidence>
<dbReference type="OrthoDB" id="9808602at2"/>
<dbReference type="GO" id="GO:0000271">
    <property type="term" value="P:polysaccharide biosynthetic process"/>
    <property type="evidence" value="ECO:0007669"/>
    <property type="project" value="UniProtKB-KW"/>
</dbReference>
<sequence length="253" mass="28313">MAQVRGVAAGQGLPVEAGRLIQSWSLTPDNINGSHSRVKPTLEQPFGHVATDVYARLGKRILDVILVLLTMPLTLPVIAICAFALWFEGGRPFYRQDRLGLNGRRFSILKLRTMVCDADARLEQCLAANPALRREWDETQKLKKDPRITRVGKILRMTSLDELPQLLNVLKGDMSLVGPRPMMPEQLTLYGDPRSYFALKPGITGVWQVSARNESHFSHRAQIDAVYGRTLSLRSDLALMFRTVGVVFRGTGY</sequence>
<proteinExistence type="inferred from homology"/>
<feature type="transmembrane region" description="Helical" evidence="9">
    <location>
        <begin position="64"/>
        <end position="87"/>
    </location>
</feature>
<dbReference type="GO" id="GO:0005886">
    <property type="term" value="C:plasma membrane"/>
    <property type="evidence" value="ECO:0007669"/>
    <property type="project" value="UniProtKB-SubCell"/>
</dbReference>
<keyword evidence="7 9" id="KW-0472">Membrane</keyword>
<feature type="domain" description="Bacterial sugar transferase" evidence="10">
    <location>
        <begin position="59"/>
        <end position="248"/>
    </location>
</feature>
<geneLocation type="plasmid" evidence="11 12">
    <name>pW43C</name>
</geneLocation>
<keyword evidence="5 9" id="KW-0812">Transmembrane</keyword>
<evidence type="ECO:0000256" key="8">
    <source>
        <dbReference type="ARBA" id="ARBA00023169"/>
    </source>
</evidence>
<evidence type="ECO:0000256" key="5">
    <source>
        <dbReference type="ARBA" id="ARBA00022692"/>
    </source>
</evidence>
<evidence type="ECO:0000256" key="4">
    <source>
        <dbReference type="ARBA" id="ARBA00022679"/>
    </source>
</evidence>
<dbReference type="EMBL" id="CP033222">
    <property type="protein sequence ID" value="AZV80995.1"/>
    <property type="molecule type" value="Genomic_DNA"/>
</dbReference>
<comment type="similarity">
    <text evidence="2">Belongs to the bacterial sugar transferase family.</text>
</comment>
<reference evidence="11 12" key="1">
    <citation type="submission" date="2018-10" db="EMBL/GenBank/DDBJ databases">
        <title>Parasedimentitalea marina sp. nov., a psychrophilic bacterium isolated from deep seawater of the New Britain Trench.</title>
        <authorList>
            <person name="Cao J."/>
        </authorList>
    </citation>
    <scope>NUCLEOTIDE SEQUENCE [LARGE SCALE GENOMIC DNA]</scope>
    <source>
        <strain evidence="11 12">W43</strain>
        <plasmid evidence="11 12">pW43C</plasmid>
    </source>
</reference>